<dbReference type="SUPFAM" id="SSF55961">
    <property type="entry name" value="Bet v1-like"/>
    <property type="match status" value="1"/>
</dbReference>
<dbReference type="Gene3D" id="3.30.530.20">
    <property type="match status" value="1"/>
</dbReference>
<dbReference type="PANTHER" id="PTHR33824:SF7">
    <property type="entry name" value="POLYKETIDE CYCLASE_DEHYDRASE AND LIPID TRANSPORT SUPERFAMILY PROTEIN"/>
    <property type="match status" value="1"/>
</dbReference>
<dbReference type="PANTHER" id="PTHR33824">
    <property type="entry name" value="POLYKETIDE CYCLASE/DEHYDRASE AND LIPID TRANSPORT SUPERFAMILY PROTEIN"/>
    <property type="match status" value="1"/>
</dbReference>
<feature type="domain" description="Coenzyme Q-binding protein COQ10 START" evidence="4">
    <location>
        <begin position="230"/>
        <end position="357"/>
    </location>
</feature>
<dbReference type="AlphaFoldDB" id="A0A1B4V920"/>
<dbReference type="CDD" id="cd07817">
    <property type="entry name" value="SRPBCC_8"/>
    <property type="match status" value="1"/>
</dbReference>
<sequence length="395" mass="42542">MNHPAALLMGAGVGATLMYFLDPDRGRRRRALVRDQAVHAGHRMQSVFEAGAHDLRNRAQGYGAALRASEEPPGDHVLEERVRARIGRVVSHPSSIEAKAAQGRVTLSGPVLAHEVPLLIDRVLDVPGVQDVENRLEAHSEAGNVPGLQGRPVRRAFAQGNWSPGARAIGGMGGGAAALYGFGRGGLLGTALGIAGSLLLARAVTNLELRRLTGIGAARRAVDIQKTIRINAPVGKTFKVWADCDNYPQFMTHVRHVRRIDDSRAGRRWRWTVRGPAGMEFDFDTTTTAYEENRFIAWRTEPGSLVQHAGRVRFQENPDGTTTADVRMTYNPVAGAVGHVVARLFGADARSQMNDDLMRMKTFVETGVRAHDAAAKAASAAPPKPAAGTPPPTTH</sequence>
<dbReference type="Proteomes" id="UP000218899">
    <property type="component" value="Chromosome"/>
</dbReference>
<evidence type="ECO:0000259" key="4">
    <source>
        <dbReference type="Pfam" id="PF03364"/>
    </source>
</evidence>
<proteinExistence type="inferred from homology"/>
<dbReference type="InterPro" id="IPR023393">
    <property type="entry name" value="START-like_dom_sf"/>
</dbReference>
<dbReference type="InterPro" id="IPR047137">
    <property type="entry name" value="ORF3"/>
</dbReference>
<evidence type="ECO:0000256" key="2">
    <source>
        <dbReference type="ARBA" id="ARBA00022649"/>
    </source>
</evidence>
<evidence type="ECO:0000256" key="3">
    <source>
        <dbReference type="SAM" id="MobiDB-lite"/>
    </source>
</evidence>
<feature type="region of interest" description="Disordered" evidence="3">
    <location>
        <begin position="374"/>
        <end position="395"/>
    </location>
</feature>
<dbReference type="OrthoDB" id="9006525at2"/>
<organism evidence="5 6">
    <name type="scientific">Sulfurifustis variabilis</name>
    <dbReference type="NCBI Taxonomy" id="1675686"/>
    <lineage>
        <taxon>Bacteria</taxon>
        <taxon>Pseudomonadati</taxon>
        <taxon>Pseudomonadota</taxon>
        <taxon>Gammaproteobacteria</taxon>
        <taxon>Acidiferrobacterales</taxon>
        <taxon>Acidiferrobacteraceae</taxon>
        <taxon>Sulfurifustis</taxon>
    </lineage>
</organism>
<evidence type="ECO:0000313" key="6">
    <source>
        <dbReference type="Proteomes" id="UP000218899"/>
    </source>
</evidence>
<accession>A0A1B4V920</accession>
<dbReference type="Gene3D" id="3.30.1340.30">
    <property type="match status" value="1"/>
</dbReference>
<keyword evidence="6" id="KW-1185">Reference proteome</keyword>
<comment type="similarity">
    <text evidence="1">Belongs to the ribosome association toxin RatA family.</text>
</comment>
<reference evidence="5 6" key="1">
    <citation type="submission" date="2015-08" db="EMBL/GenBank/DDBJ databases">
        <title>Complete genome sequence of Sulfurifustis variabilis.</title>
        <authorList>
            <person name="Miura A."/>
            <person name="Kojima H."/>
            <person name="Fukui M."/>
        </authorList>
    </citation>
    <scope>NUCLEOTIDE SEQUENCE [LARGE SCALE GENOMIC DNA]</scope>
    <source>
        <strain evidence="6">skN76</strain>
    </source>
</reference>
<evidence type="ECO:0000313" key="5">
    <source>
        <dbReference type="EMBL" id="BAU47954.1"/>
    </source>
</evidence>
<name>A0A1B4V920_9GAMM</name>
<dbReference type="KEGG" id="sva:SVA_1389"/>
<dbReference type="RefSeq" id="WP_096460512.1">
    <property type="nucleotide sequence ID" value="NZ_AP014936.1"/>
</dbReference>
<dbReference type="InterPro" id="IPR005031">
    <property type="entry name" value="COQ10_START"/>
</dbReference>
<evidence type="ECO:0000256" key="1">
    <source>
        <dbReference type="ARBA" id="ARBA00008918"/>
    </source>
</evidence>
<feature type="compositionally biased region" description="Pro residues" evidence="3">
    <location>
        <begin position="382"/>
        <end position="395"/>
    </location>
</feature>
<keyword evidence="2" id="KW-1277">Toxin-antitoxin system</keyword>
<dbReference type="EMBL" id="AP014936">
    <property type="protein sequence ID" value="BAU47954.1"/>
    <property type="molecule type" value="Genomic_DNA"/>
</dbReference>
<protein>
    <submittedName>
        <fullName evidence="5">Cyclase</fullName>
    </submittedName>
</protein>
<dbReference type="Pfam" id="PF03364">
    <property type="entry name" value="Polyketide_cyc"/>
    <property type="match status" value="1"/>
</dbReference>
<gene>
    <name evidence="5" type="ORF">SVA_1389</name>
</gene>